<dbReference type="Proteomes" id="UP001184614">
    <property type="component" value="Unassembled WGS sequence"/>
</dbReference>
<proteinExistence type="inferred from homology"/>
<feature type="transmembrane region" description="Helical" evidence="7">
    <location>
        <begin position="115"/>
        <end position="133"/>
    </location>
</feature>
<feature type="transmembrane region" description="Helical" evidence="7">
    <location>
        <begin position="21"/>
        <end position="41"/>
    </location>
</feature>
<dbReference type="InterPro" id="IPR004752">
    <property type="entry name" value="AmpG_permease/AT-1"/>
</dbReference>
<gene>
    <name evidence="8" type="ORF">J2782_002974</name>
</gene>
<dbReference type="SUPFAM" id="SSF103473">
    <property type="entry name" value="MFS general substrate transporter"/>
    <property type="match status" value="1"/>
</dbReference>
<feature type="transmembrane region" description="Helical" evidence="7">
    <location>
        <begin position="366"/>
        <end position="384"/>
    </location>
</feature>
<organism evidence="8 9">
    <name type="scientific">Brucella pseudogrignonensis</name>
    <dbReference type="NCBI Taxonomy" id="419475"/>
    <lineage>
        <taxon>Bacteria</taxon>
        <taxon>Pseudomonadati</taxon>
        <taxon>Pseudomonadota</taxon>
        <taxon>Alphaproteobacteria</taxon>
        <taxon>Hyphomicrobiales</taxon>
        <taxon>Brucellaceae</taxon>
        <taxon>Brucella/Ochrobactrum group</taxon>
        <taxon>Brucella</taxon>
    </lineage>
</organism>
<sequence length="427" mass="45073">MTDVSMKVQADPVAKQRSDHFLLILIGALYFSQGIPMGMAMEAFPVIMRQNGVSLELLAFVPLAGLPWILKIFWAPMVDNCWSATLGRRRSWLLTMQTLLLIAMVLLAFVPATSANAVLMIVIMSVGMLASATQDTATDGLAAERLRAGALSRANALQIGGMMAGFMVGGGGALLLIDTLGQQYLLLLLSLIPLATIILVLLWKEEPQASHIATQGKARLSDCFRRQGIWPLLLLAFLYGSAHAGGMSITKLFLVDLGWSNQEAGLVATLGGLVLIVLGSPAGSWLASRKLWTGLTIGVFVVMVGLGTWGLLALGSLPVNWMTVAIATLWLNIGSGIIAVCAATLNMSFGGSGKQAGTDVTLLQSVNVTGEMLFAGIVVWLASLLGYSTMFLAVACGGLLILVVARLVRSRLSPAALMPLHEDATGA</sequence>
<keyword evidence="3" id="KW-0813">Transport</keyword>
<evidence type="ECO:0000256" key="7">
    <source>
        <dbReference type="SAM" id="Phobius"/>
    </source>
</evidence>
<evidence type="ECO:0000256" key="6">
    <source>
        <dbReference type="ARBA" id="ARBA00023136"/>
    </source>
</evidence>
<dbReference type="PANTHER" id="PTHR12778:SF10">
    <property type="entry name" value="MAJOR FACILITATOR SUPERFAMILY DOMAIN-CONTAINING PROTEIN 3"/>
    <property type="match status" value="1"/>
</dbReference>
<feature type="transmembrane region" description="Helical" evidence="7">
    <location>
        <begin position="229"/>
        <end position="254"/>
    </location>
</feature>
<feature type="transmembrane region" description="Helical" evidence="7">
    <location>
        <begin position="294"/>
        <end position="315"/>
    </location>
</feature>
<evidence type="ECO:0000256" key="2">
    <source>
        <dbReference type="ARBA" id="ARBA00008335"/>
    </source>
</evidence>
<keyword evidence="5 7" id="KW-1133">Transmembrane helix</keyword>
<dbReference type="PANTHER" id="PTHR12778">
    <property type="entry name" value="SOLUTE CARRIER FAMILY 33 ACETYL-COA TRANSPORTER -RELATED"/>
    <property type="match status" value="1"/>
</dbReference>
<evidence type="ECO:0000256" key="1">
    <source>
        <dbReference type="ARBA" id="ARBA00004141"/>
    </source>
</evidence>
<dbReference type="InterPro" id="IPR036259">
    <property type="entry name" value="MFS_trans_sf"/>
</dbReference>
<comment type="similarity">
    <text evidence="2">Belongs to the major facilitator superfamily.</text>
</comment>
<feature type="transmembrane region" description="Helical" evidence="7">
    <location>
        <begin position="154"/>
        <end position="177"/>
    </location>
</feature>
<feature type="transmembrane region" description="Helical" evidence="7">
    <location>
        <begin position="266"/>
        <end position="287"/>
    </location>
</feature>
<dbReference type="InterPro" id="IPR011701">
    <property type="entry name" value="MFS"/>
</dbReference>
<reference evidence="8 9" key="1">
    <citation type="submission" date="2023-07" db="EMBL/GenBank/DDBJ databases">
        <title>Sorghum-associated microbial communities from plants grown in Nebraska, USA.</title>
        <authorList>
            <person name="Schachtman D."/>
        </authorList>
    </citation>
    <scope>NUCLEOTIDE SEQUENCE [LARGE SCALE GENOMIC DNA]</scope>
    <source>
        <strain evidence="8 9">DS1730</strain>
    </source>
</reference>
<dbReference type="RefSeq" id="WP_310013825.1">
    <property type="nucleotide sequence ID" value="NZ_JAVDQT010000004.1"/>
</dbReference>
<accession>A0ABU1MB08</accession>
<feature type="transmembrane region" description="Helical" evidence="7">
    <location>
        <begin position="183"/>
        <end position="203"/>
    </location>
</feature>
<dbReference type="Gene3D" id="1.20.1250.20">
    <property type="entry name" value="MFS general substrate transporter like domains"/>
    <property type="match status" value="1"/>
</dbReference>
<dbReference type="Pfam" id="PF07690">
    <property type="entry name" value="MFS_1"/>
    <property type="match status" value="1"/>
</dbReference>
<evidence type="ECO:0000256" key="4">
    <source>
        <dbReference type="ARBA" id="ARBA00022692"/>
    </source>
</evidence>
<evidence type="ECO:0000256" key="3">
    <source>
        <dbReference type="ARBA" id="ARBA00022448"/>
    </source>
</evidence>
<evidence type="ECO:0000256" key="5">
    <source>
        <dbReference type="ARBA" id="ARBA00022989"/>
    </source>
</evidence>
<dbReference type="EMBL" id="JAVDQT010000004">
    <property type="protein sequence ID" value="MDR6433228.1"/>
    <property type="molecule type" value="Genomic_DNA"/>
</dbReference>
<protein>
    <submittedName>
        <fullName evidence="8">RhtX/FptX family siderophore transporter</fullName>
    </submittedName>
</protein>
<keyword evidence="4 7" id="KW-0812">Transmembrane</keyword>
<feature type="transmembrane region" description="Helical" evidence="7">
    <location>
        <begin position="390"/>
        <end position="408"/>
    </location>
</feature>
<name>A0ABU1MB08_9HYPH</name>
<feature type="transmembrane region" description="Helical" evidence="7">
    <location>
        <begin position="91"/>
        <end position="109"/>
    </location>
</feature>
<feature type="transmembrane region" description="Helical" evidence="7">
    <location>
        <begin position="321"/>
        <end position="345"/>
    </location>
</feature>
<keyword evidence="9" id="KW-1185">Reference proteome</keyword>
<comment type="subcellular location">
    <subcellularLocation>
        <location evidence="1">Membrane</location>
        <topology evidence="1">Multi-pass membrane protein</topology>
    </subcellularLocation>
</comment>
<evidence type="ECO:0000313" key="8">
    <source>
        <dbReference type="EMBL" id="MDR6433228.1"/>
    </source>
</evidence>
<keyword evidence="6 7" id="KW-0472">Membrane</keyword>
<evidence type="ECO:0000313" key="9">
    <source>
        <dbReference type="Proteomes" id="UP001184614"/>
    </source>
</evidence>
<comment type="caution">
    <text evidence="8">The sequence shown here is derived from an EMBL/GenBank/DDBJ whole genome shotgun (WGS) entry which is preliminary data.</text>
</comment>
<feature type="transmembrane region" description="Helical" evidence="7">
    <location>
        <begin position="53"/>
        <end position="70"/>
    </location>
</feature>